<evidence type="ECO:0000313" key="2">
    <source>
        <dbReference type="EMBL" id="APT58786.1"/>
    </source>
</evidence>
<protein>
    <submittedName>
        <fullName evidence="2">Universal stress protein</fullName>
    </submittedName>
</protein>
<dbReference type="CDD" id="cd00293">
    <property type="entry name" value="USP-like"/>
    <property type="match status" value="1"/>
</dbReference>
<dbReference type="InterPro" id="IPR006016">
    <property type="entry name" value="UspA"/>
</dbReference>
<reference evidence="2 4" key="1">
    <citation type="submission" date="2016-05" db="EMBL/GenBank/DDBJ databases">
        <title>Complete Genome and Methylome Analysis of Psychrotrophic Bacterial Isolates from Antarctic Lake Untersee.</title>
        <authorList>
            <person name="Fomenkov A."/>
            <person name="Akimov V.N."/>
            <person name="Vasilyeva L.V."/>
            <person name="Andersen D."/>
            <person name="Vincze T."/>
            <person name="Roberts R.J."/>
        </authorList>
    </citation>
    <scope>NUCLEOTIDE SEQUENCE [LARGE SCALE GENOMIC DNA]</scope>
    <source>
        <strain evidence="2 4">U14-5</strain>
    </source>
</reference>
<reference evidence="3" key="3">
    <citation type="submission" date="2023-09" db="EMBL/GenBank/DDBJ databases">
        <authorList>
            <person name="Schober I."/>
            <person name="Bunk B."/>
        </authorList>
    </citation>
    <scope>NUCLEOTIDE SEQUENCE</scope>
    <source>
        <strain evidence="3">DSM 103800</strain>
    </source>
</reference>
<gene>
    <name evidence="2" type="ORF">RGI145_18400</name>
    <name evidence="3" type="ORF">RQ831_19425</name>
</gene>
<keyword evidence="5" id="KW-1185">Reference proteome</keyword>
<dbReference type="KEGG" id="rgi:RGI145_18400"/>
<proteinExistence type="predicted"/>
<reference evidence="3 5" key="2">
    <citation type="journal article" date="2019" name="Microb. Pathog.">
        <title>Comparison of VITEK 2, MALDI-TOF MS, 16S rRNA gene sequencing, and whole-genome sequencing for identification of Roseomonas mucosa.</title>
        <authorList>
            <person name="Rudolph W.W."/>
            <person name="Gunzer F."/>
            <person name="Trauth M."/>
            <person name="Bunk B."/>
            <person name="Bigge R."/>
            <person name="Schrottner P."/>
        </authorList>
    </citation>
    <scope>NUCLEOTIDE SEQUENCE [LARGE SCALE GENOMIC DNA]</scope>
    <source>
        <strain evidence="3 5">DSM 103800</strain>
    </source>
</reference>
<evidence type="ECO:0000313" key="5">
    <source>
        <dbReference type="Proteomes" id="UP001258945"/>
    </source>
</evidence>
<dbReference type="RefSeq" id="WP_075799539.1">
    <property type="nucleotide sequence ID" value="NZ_CP015583.1"/>
</dbReference>
<feature type="domain" description="UspA" evidence="1">
    <location>
        <begin position="7"/>
        <end position="143"/>
    </location>
</feature>
<name>A0A1L7AIZ8_9PROT</name>
<dbReference type="eggNOG" id="COG0589">
    <property type="taxonomic scope" value="Bacteria"/>
</dbReference>
<dbReference type="EMBL" id="JAVVDO010000047">
    <property type="protein sequence ID" value="MDT8333227.1"/>
    <property type="molecule type" value="Genomic_DNA"/>
</dbReference>
<dbReference type="STRING" id="257708.RGI145_18400"/>
<evidence type="ECO:0000313" key="4">
    <source>
        <dbReference type="Proteomes" id="UP000185494"/>
    </source>
</evidence>
<dbReference type="Proteomes" id="UP000185494">
    <property type="component" value="Chromosome 1"/>
</dbReference>
<organism evidence="2 4">
    <name type="scientific">Roseomonas gilardii</name>
    <dbReference type="NCBI Taxonomy" id="257708"/>
    <lineage>
        <taxon>Bacteria</taxon>
        <taxon>Pseudomonadati</taxon>
        <taxon>Pseudomonadota</taxon>
        <taxon>Alphaproteobacteria</taxon>
        <taxon>Acetobacterales</taxon>
        <taxon>Roseomonadaceae</taxon>
        <taxon>Roseomonas</taxon>
    </lineage>
</organism>
<sequence length="155" mass="16883">MPSDRVFLVVVDDSPERVLAMRYACLRVKKSGGRVALLRVTEPVGLQEWAGVGQLLQQERREEAEQMLSALAAEVQEITDGLPLIIIREGDLIEEVLGLIESDPRISILVLAASASGGNPGPLVTAMTSRHSHRLRCPVTIVPGGMSYEELDRVT</sequence>
<dbReference type="EMBL" id="CP015583">
    <property type="protein sequence ID" value="APT58786.1"/>
    <property type="molecule type" value="Genomic_DNA"/>
</dbReference>
<evidence type="ECO:0000259" key="1">
    <source>
        <dbReference type="Pfam" id="PF00582"/>
    </source>
</evidence>
<dbReference type="SUPFAM" id="SSF52402">
    <property type="entry name" value="Adenine nucleotide alpha hydrolases-like"/>
    <property type="match status" value="1"/>
</dbReference>
<accession>A0A1L7AIZ8</accession>
<dbReference type="Pfam" id="PF00582">
    <property type="entry name" value="Usp"/>
    <property type="match status" value="1"/>
</dbReference>
<evidence type="ECO:0000313" key="3">
    <source>
        <dbReference type="EMBL" id="MDT8333227.1"/>
    </source>
</evidence>
<dbReference type="Proteomes" id="UP001258945">
    <property type="component" value="Unassembled WGS sequence"/>
</dbReference>
<dbReference type="AlphaFoldDB" id="A0A1L7AIZ8"/>
<dbReference type="Gene3D" id="3.40.50.12370">
    <property type="match status" value="1"/>
</dbReference>